<dbReference type="GO" id="GO:0005737">
    <property type="term" value="C:cytoplasm"/>
    <property type="evidence" value="ECO:0007669"/>
    <property type="project" value="TreeGrafter"/>
</dbReference>
<dbReference type="OrthoDB" id="9792137at2"/>
<evidence type="ECO:0000313" key="2">
    <source>
        <dbReference type="Proteomes" id="UP000317078"/>
    </source>
</evidence>
<dbReference type="InterPro" id="IPR036663">
    <property type="entry name" value="Fumarylacetoacetase_C_sf"/>
</dbReference>
<dbReference type="GO" id="GO:0008684">
    <property type="term" value="F:2-oxopent-4-enoate hydratase activity"/>
    <property type="evidence" value="ECO:0007669"/>
    <property type="project" value="TreeGrafter"/>
</dbReference>
<dbReference type="PANTHER" id="PTHR30143">
    <property type="entry name" value="ACID HYDRATASE"/>
    <property type="match status" value="1"/>
</dbReference>
<gene>
    <name evidence="1" type="ORF">EAH89_07530</name>
</gene>
<dbReference type="SUPFAM" id="SSF56529">
    <property type="entry name" value="FAH"/>
    <property type="match status" value="1"/>
</dbReference>
<evidence type="ECO:0000313" key="1">
    <source>
        <dbReference type="EMBL" id="TPG59184.1"/>
    </source>
</evidence>
<name>A0A502GBG3_9PROT</name>
<reference evidence="1 2" key="1">
    <citation type="journal article" date="2019" name="Environ. Microbiol.">
        <title>Species interactions and distinct microbial communities in high Arctic permafrost affected cryosols are associated with the CH4 and CO2 gas fluxes.</title>
        <authorList>
            <person name="Altshuler I."/>
            <person name="Hamel J."/>
            <person name="Turney S."/>
            <person name="Magnuson E."/>
            <person name="Levesque R."/>
            <person name="Greer C."/>
            <person name="Whyte L.G."/>
        </authorList>
    </citation>
    <scope>NUCLEOTIDE SEQUENCE [LARGE SCALE GENOMIC DNA]</scope>
    <source>
        <strain evidence="1 2">S9.3B</strain>
    </source>
</reference>
<dbReference type="AlphaFoldDB" id="A0A502GBG3"/>
<evidence type="ECO:0008006" key="3">
    <source>
        <dbReference type="Google" id="ProtNLM"/>
    </source>
</evidence>
<dbReference type="Gene3D" id="3.90.850.10">
    <property type="entry name" value="Fumarylacetoacetase-like, C-terminal domain"/>
    <property type="match status" value="1"/>
</dbReference>
<accession>A0A502GBG3</accession>
<comment type="caution">
    <text evidence="1">The sequence shown here is derived from an EMBL/GenBank/DDBJ whole genome shotgun (WGS) entry which is preliminary data.</text>
</comment>
<dbReference type="InterPro" id="IPR050772">
    <property type="entry name" value="Hydratase-Decarb/MhpD_sf"/>
</dbReference>
<dbReference type="RefSeq" id="WP_140882171.1">
    <property type="nucleotide sequence ID" value="NZ_RCZP01000004.1"/>
</dbReference>
<keyword evidence="2" id="KW-1185">Reference proteome</keyword>
<dbReference type="Proteomes" id="UP000317078">
    <property type="component" value="Unassembled WGS sequence"/>
</dbReference>
<proteinExistence type="predicted"/>
<sequence length="265" mass="26757">MNQQDTLENGLASRVAAAFGGLDVVTPGAGELPANIDEAERIEDDIISRLGPIGAYKLGATIAQVRATLGLPRPFFGPTPVSRIFPDGADIPAPVARQRGVESEYAFRLARDLTEADIALDAAGLCAAIASVHAALEVPGSRFSGLGAHGGFALVADAGAVGSLVIGGGQPLGDPARLVDAPVVLEIEGQDPVRGGGAVIDGGPFGPLLSFVRGALARGYALRAGMVVVSGSCTGYVEVPLGRRATAHFPALGTSASLRFAGTGR</sequence>
<dbReference type="PANTHER" id="PTHR30143:SF0">
    <property type="entry name" value="2-KETO-4-PENTENOATE HYDRATASE"/>
    <property type="match status" value="1"/>
</dbReference>
<organism evidence="1 2">
    <name type="scientific">Muricoccus nepalensis</name>
    <dbReference type="NCBI Taxonomy" id="1854500"/>
    <lineage>
        <taxon>Bacteria</taxon>
        <taxon>Pseudomonadati</taxon>
        <taxon>Pseudomonadota</taxon>
        <taxon>Alphaproteobacteria</taxon>
        <taxon>Acetobacterales</taxon>
        <taxon>Roseomonadaceae</taxon>
        <taxon>Muricoccus</taxon>
    </lineage>
</organism>
<dbReference type="EMBL" id="RCZP01000004">
    <property type="protein sequence ID" value="TPG59184.1"/>
    <property type="molecule type" value="Genomic_DNA"/>
</dbReference>
<protein>
    <recommendedName>
        <fullName evidence="3">2-keto-4-pentenoate hydratase</fullName>
    </recommendedName>
</protein>